<organism evidence="2 3">
    <name type="scientific">Rhynchophorus ferrugineus</name>
    <name type="common">Red palm weevil</name>
    <name type="synonym">Curculio ferrugineus</name>
    <dbReference type="NCBI Taxonomy" id="354439"/>
    <lineage>
        <taxon>Eukaryota</taxon>
        <taxon>Metazoa</taxon>
        <taxon>Ecdysozoa</taxon>
        <taxon>Arthropoda</taxon>
        <taxon>Hexapoda</taxon>
        <taxon>Insecta</taxon>
        <taxon>Pterygota</taxon>
        <taxon>Neoptera</taxon>
        <taxon>Endopterygota</taxon>
        <taxon>Coleoptera</taxon>
        <taxon>Polyphaga</taxon>
        <taxon>Cucujiformia</taxon>
        <taxon>Curculionidae</taxon>
        <taxon>Dryophthorinae</taxon>
        <taxon>Rhynchophorus</taxon>
    </lineage>
</organism>
<gene>
    <name evidence="2" type="ORF">GWI33_007639</name>
</gene>
<comment type="caution">
    <text evidence="2">The sequence shown here is derived from an EMBL/GenBank/DDBJ whole genome shotgun (WGS) entry which is preliminary data.</text>
</comment>
<feature type="region of interest" description="Disordered" evidence="1">
    <location>
        <begin position="30"/>
        <end position="82"/>
    </location>
</feature>
<evidence type="ECO:0000313" key="2">
    <source>
        <dbReference type="EMBL" id="KAF7279090.1"/>
    </source>
</evidence>
<accession>A0A834MGI3</accession>
<evidence type="ECO:0000256" key="1">
    <source>
        <dbReference type="SAM" id="MobiDB-lite"/>
    </source>
</evidence>
<dbReference type="OrthoDB" id="187712at2759"/>
<protein>
    <submittedName>
        <fullName evidence="2">Uncharacterized protein</fullName>
    </submittedName>
</protein>
<name>A0A834MGI3_RHYFE</name>
<dbReference type="AlphaFoldDB" id="A0A834MGI3"/>
<feature type="compositionally biased region" description="Basic and acidic residues" evidence="1">
    <location>
        <begin position="30"/>
        <end position="39"/>
    </location>
</feature>
<reference evidence="2" key="1">
    <citation type="submission" date="2020-08" db="EMBL/GenBank/DDBJ databases">
        <title>Genome sequencing and assembly of the red palm weevil Rhynchophorus ferrugineus.</title>
        <authorList>
            <person name="Dias G.B."/>
            <person name="Bergman C.M."/>
            <person name="Manee M."/>
        </authorList>
    </citation>
    <scope>NUCLEOTIDE SEQUENCE</scope>
    <source>
        <strain evidence="2">AA-2017</strain>
        <tissue evidence="2">Whole larva</tissue>
    </source>
</reference>
<keyword evidence="3" id="KW-1185">Reference proteome</keyword>
<feature type="compositionally biased region" description="Polar residues" evidence="1">
    <location>
        <begin position="41"/>
        <end position="60"/>
    </location>
</feature>
<dbReference type="Proteomes" id="UP000625711">
    <property type="component" value="Unassembled WGS sequence"/>
</dbReference>
<feature type="compositionally biased region" description="Polar residues" evidence="1">
    <location>
        <begin position="68"/>
        <end position="82"/>
    </location>
</feature>
<dbReference type="EMBL" id="JAACXV010000376">
    <property type="protein sequence ID" value="KAF7279090.1"/>
    <property type="molecule type" value="Genomic_DNA"/>
</dbReference>
<evidence type="ECO:0000313" key="3">
    <source>
        <dbReference type="Proteomes" id="UP000625711"/>
    </source>
</evidence>
<sequence length="82" mass="9220">MYYNKHLHPPVTQKVLEHGHTKVVRYMDTRGCSVHDKQSKTNKNINGNRPSVSPKPNSNGDYYRDSGSYENVSSSPGKVSLT</sequence>
<proteinExistence type="predicted"/>